<dbReference type="InterPro" id="IPR055323">
    <property type="entry name" value="C57A10.07/YOR238W"/>
</dbReference>
<dbReference type="EMBL" id="ML991823">
    <property type="protein sequence ID" value="KAF2231758.1"/>
    <property type="molecule type" value="Genomic_DNA"/>
</dbReference>
<name>A0A6A6H1N3_VIRVR</name>
<evidence type="ECO:0008006" key="3">
    <source>
        <dbReference type="Google" id="ProtNLM"/>
    </source>
</evidence>
<gene>
    <name evidence="1" type="ORF">EV356DRAFT_506595</name>
</gene>
<dbReference type="AlphaFoldDB" id="A0A6A6H1N3"/>
<dbReference type="PANTHER" id="PTHR28110">
    <property type="entry name" value="TRANSMEMBRANE PROTEIN"/>
    <property type="match status" value="1"/>
</dbReference>
<sequence length="277" mass="31518">MDFSIQSGPSHDTELIILCCHSTYLGSSSAEDPSLESSWHLASFQRHSGVKPSEHETFLLHILSSLFLLKQRHDSWLVISGGCTARNITDRSEARSYFTACRVLSQVEHSYFTSIWKDMEKRVLLEEAATDSFQNLLFSIVLFKKRVGVYPSRVTVISHAFKSRRFLALHAPAIRWPKDRVAVQGINAPFSNSDLDEAEEGERDRAYSAFVNDPYGAGDVLFQKRVRRGWEEGRLESMSEGLEMSVQELLLWKGGRSGQELYPNELPWSTTRRNAKD</sequence>
<reference evidence="1" key="1">
    <citation type="journal article" date="2020" name="Stud. Mycol.">
        <title>101 Dothideomycetes genomes: a test case for predicting lifestyles and emergence of pathogens.</title>
        <authorList>
            <person name="Haridas S."/>
            <person name="Albert R."/>
            <person name="Binder M."/>
            <person name="Bloem J."/>
            <person name="Labutti K."/>
            <person name="Salamov A."/>
            <person name="Andreopoulos B."/>
            <person name="Baker S."/>
            <person name="Barry K."/>
            <person name="Bills G."/>
            <person name="Bluhm B."/>
            <person name="Cannon C."/>
            <person name="Castanera R."/>
            <person name="Culley D."/>
            <person name="Daum C."/>
            <person name="Ezra D."/>
            <person name="Gonzalez J."/>
            <person name="Henrissat B."/>
            <person name="Kuo A."/>
            <person name="Liang C."/>
            <person name="Lipzen A."/>
            <person name="Lutzoni F."/>
            <person name="Magnuson J."/>
            <person name="Mondo S."/>
            <person name="Nolan M."/>
            <person name="Ohm R."/>
            <person name="Pangilinan J."/>
            <person name="Park H.-J."/>
            <person name="Ramirez L."/>
            <person name="Alfaro M."/>
            <person name="Sun H."/>
            <person name="Tritt A."/>
            <person name="Yoshinaga Y."/>
            <person name="Zwiers L.-H."/>
            <person name="Turgeon B."/>
            <person name="Goodwin S."/>
            <person name="Spatafora J."/>
            <person name="Crous P."/>
            <person name="Grigoriev I."/>
        </authorList>
    </citation>
    <scope>NUCLEOTIDE SEQUENCE</scope>
    <source>
        <strain evidence="1">Tuck. ex Michener</strain>
    </source>
</reference>
<dbReference type="PANTHER" id="PTHR28110:SF1">
    <property type="entry name" value="TRANSMEMBRANE PROTEIN"/>
    <property type="match status" value="1"/>
</dbReference>
<evidence type="ECO:0000313" key="1">
    <source>
        <dbReference type="EMBL" id="KAF2231758.1"/>
    </source>
</evidence>
<protein>
    <recommendedName>
        <fullName evidence="3">DUF218 domain-containing protein</fullName>
    </recommendedName>
</protein>
<organism evidence="1 2">
    <name type="scientific">Viridothelium virens</name>
    <name type="common">Speckled blister lichen</name>
    <name type="synonym">Trypethelium virens</name>
    <dbReference type="NCBI Taxonomy" id="1048519"/>
    <lineage>
        <taxon>Eukaryota</taxon>
        <taxon>Fungi</taxon>
        <taxon>Dikarya</taxon>
        <taxon>Ascomycota</taxon>
        <taxon>Pezizomycotina</taxon>
        <taxon>Dothideomycetes</taxon>
        <taxon>Dothideomycetes incertae sedis</taxon>
        <taxon>Trypetheliales</taxon>
        <taxon>Trypetheliaceae</taxon>
        <taxon>Viridothelium</taxon>
    </lineage>
</organism>
<accession>A0A6A6H1N3</accession>
<dbReference type="Proteomes" id="UP000800092">
    <property type="component" value="Unassembled WGS sequence"/>
</dbReference>
<dbReference type="Gene3D" id="3.40.50.620">
    <property type="entry name" value="HUPs"/>
    <property type="match status" value="1"/>
</dbReference>
<evidence type="ECO:0000313" key="2">
    <source>
        <dbReference type="Proteomes" id="UP000800092"/>
    </source>
</evidence>
<dbReference type="GO" id="GO:0005737">
    <property type="term" value="C:cytoplasm"/>
    <property type="evidence" value="ECO:0007669"/>
    <property type="project" value="TreeGrafter"/>
</dbReference>
<dbReference type="OrthoDB" id="4347at2759"/>
<proteinExistence type="predicted"/>
<dbReference type="InterPro" id="IPR014729">
    <property type="entry name" value="Rossmann-like_a/b/a_fold"/>
</dbReference>
<keyword evidence="2" id="KW-1185">Reference proteome</keyword>